<proteinExistence type="predicted"/>
<dbReference type="PANTHER" id="PTHR10285">
    <property type="entry name" value="URIDINE KINASE"/>
    <property type="match status" value="1"/>
</dbReference>
<dbReference type="InterPro" id="IPR027417">
    <property type="entry name" value="P-loop_NTPase"/>
</dbReference>
<sequence>MAQTILKQKKDWIIIGVSGVTCGGKTTLANRLKDTLTPVHIFHQDKYFYPDDSPKHVKCDGLAHNNYDILSSLDMDKMYKDVLKTLSGEDASHQSNKERKAGQIEAKNKKFLIIEGFTVLNFKPLLELCDLRYYFILDYEECFSRRCFRLYDPPDIAGYFESCVWPEHVKYRAEIEKDPRITLLDGTQPNPLERVIADVKALGAEEIA</sequence>
<protein>
    <recommendedName>
        <fullName evidence="1">Phosphoribulokinase/uridine kinase domain-containing protein</fullName>
    </recommendedName>
</protein>
<comment type="caution">
    <text evidence="2">The sequence shown here is derived from an EMBL/GenBank/DDBJ whole genome shotgun (WGS) entry which is preliminary data.</text>
</comment>
<feature type="domain" description="Phosphoribulokinase/uridine kinase" evidence="1">
    <location>
        <begin position="14"/>
        <end position="149"/>
    </location>
</feature>
<organism evidence="2 3">
    <name type="scientific">Loxostege sticticalis</name>
    <name type="common">Beet webworm moth</name>
    <dbReference type="NCBI Taxonomy" id="481309"/>
    <lineage>
        <taxon>Eukaryota</taxon>
        <taxon>Metazoa</taxon>
        <taxon>Ecdysozoa</taxon>
        <taxon>Arthropoda</taxon>
        <taxon>Hexapoda</taxon>
        <taxon>Insecta</taxon>
        <taxon>Pterygota</taxon>
        <taxon>Neoptera</taxon>
        <taxon>Endopterygota</taxon>
        <taxon>Lepidoptera</taxon>
        <taxon>Glossata</taxon>
        <taxon>Ditrysia</taxon>
        <taxon>Pyraloidea</taxon>
        <taxon>Crambidae</taxon>
        <taxon>Pyraustinae</taxon>
        <taxon>Loxostege</taxon>
    </lineage>
</organism>
<dbReference type="InterPro" id="IPR006083">
    <property type="entry name" value="PRK/URK"/>
</dbReference>
<reference evidence="2 3" key="1">
    <citation type="submission" date="2024-06" db="EMBL/GenBank/DDBJ databases">
        <title>A chromosome-level genome assembly of beet webworm, Loxostege sticticalis.</title>
        <authorList>
            <person name="Zhang Y."/>
        </authorList>
    </citation>
    <scope>NUCLEOTIDE SEQUENCE [LARGE SCALE GENOMIC DNA]</scope>
    <source>
        <strain evidence="2">AQ028</strain>
        <tissue evidence="2">Male pupae</tissue>
    </source>
</reference>
<gene>
    <name evidence="2" type="ORF">ABMA28_010003</name>
</gene>
<dbReference type="AlphaFoldDB" id="A0ABD0S9C6"/>
<evidence type="ECO:0000313" key="2">
    <source>
        <dbReference type="EMBL" id="KAL0810670.1"/>
    </source>
</evidence>
<dbReference type="EMBL" id="JBEDNZ010000025">
    <property type="protein sequence ID" value="KAL0810670.1"/>
    <property type="molecule type" value="Genomic_DNA"/>
</dbReference>
<evidence type="ECO:0000259" key="1">
    <source>
        <dbReference type="Pfam" id="PF00485"/>
    </source>
</evidence>
<dbReference type="SUPFAM" id="SSF52540">
    <property type="entry name" value="P-loop containing nucleoside triphosphate hydrolases"/>
    <property type="match status" value="1"/>
</dbReference>
<dbReference type="Pfam" id="PF00485">
    <property type="entry name" value="PRK"/>
    <property type="match status" value="1"/>
</dbReference>
<name>A0ABD0S9C6_LOXSC</name>
<dbReference type="Proteomes" id="UP001549921">
    <property type="component" value="Unassembled WGS sequence"/>
</dbReference>
<evidence type="ECO:0000313" key="3">
    <source>
        <dbReference type="Proteomes" id="UP001549921"/>
    </source>
</evidence>
<accession>A0ABD0S9C6</accession>
<dbReference type="Gene3D" id="3.40.50.300">
    <property type="entry name" value="P-loop containing nucleotide triphosphate hydrolases"/>
    <property type="match status" value="1"/>
</dbReference>